<proteinExistence type="predicted"/>
<organism evidence="1 2">
    <name type="scientific">Micromonospora avicenniae</name>
    <dbReference type="NCBI Taxonomy" id="1198245"/>
    <lineage>
        <taxon>Bacteria</taxon>
        <taxon>Bacillati</taxon>
        <taxon>Actinomycetota</taxon>
        <taxon>Actinomycetes</taxon>
        <taxon>Micromonosporales</taxon>
        <taxon>Micromonosporaceae</taxon>
        <taxon>Micromonospora</taxon>
    </lineage>
</organism>
<evidence type="ECO:0000313" key="2">
    <source>
        <dbReference type="Proteomes" id="UP000186004"/>
    </source>
</evidence>
<reference evidence="1 2" key="1">
    <citation type="submission" date="2017-01" db="EMBL/GenBank/DDBJ databases">
        <authorList>
            <person name="Mah S.A."/>
            <person name="Swanson W.J."/>
            <person name="Moy G.W."/>
            <person name="Vacquier V.D."/>
        </authorList>
    </citation>
    <scope>NUCLEOTIDE SEQUENCE [LARGE SCALE GENOMIC DNA]</scope>
    <source>
        <strain evidence="1 2">DSM 45758</strain>
    </source>
</reference>
<evidence type="ECO:0000313" key="1">
    <source>
        <dbReference type="EMBL" id="SIR68261.1"/>
    </source>
</evidence>
<dbReference type="RefSeq" id="WP_076472492.1">
    <property type="nucleotide sequence ID" value="NZ_FTNF01000014.1"/>
</dbReference>
<dbReference type="OrthoDB" id="4548929at2"/>
<dbReference type="InterPro" id="IPR046196">
    <property type="entry name" value="DUF6228"/>
</dbReference>
<accession>A0A1N7CXF2</accession>
<protein>
    <submittedName>
        <fullName evidence="1">Uncharacterized protein</fullName>
    </submittedName>
</protein>
<dbReference type="STRING" id="1198245.SAMN05444858_11491"/>
<dbReference type="EMBL" id="FTNF01000014">
    <property type="protein sequence ID" value="SIR68261.1"/>
    <property type="molecule type" value="Genomic_DNA"/>
</dbReference>
<sequence length="85" mass="9517">MDFFQLLADDWRGWGGERSWRSLDATMRITARHDGKGHVALGGTLHRDSYSPGGWLARVFITVEAGEEMTSLVADLRAHFEGLAR</sequence>
<gene>
    <name evidence="1" type="ORF">SAMN05444858_11491</name>
</gene>
<dbReference type="AlphaFoldDB" id="A0A1N7CXF2"/>
<keyword evidence="2" id="KW-1185">Reference proteome</keyword>
<name>A0A1N7CXF2_9ACTN</name>
<dbReference type="Proteomes" id="UP000186004">
    <property type="component" value="Unassembled WGS sequence"/>
</dbReference>
<dbReference type="Pfam" id="PF19739">
    <property type="entry name" value="DUF6228"/>
    <property type="match status" value="1"/>
</dbReference>